<keyword evidence="1" id="KW-0175">Coiled coil</keyword>
<sequence length="237" mass="26544">MTDIESRSVEITPTDSDTNQEDPSTVGDLDEPSAEPVQEYELKMPPGLALLIDAYNQVNDQVLSKQKDEKKVETEMESTADMEEKTTDTELQSRLHKLRESIKLEKEKRDAAVAAVIVCGYAQKKEEFAREVESMGASDASNEQEDLHAKCAGIAAQLADKEKELSRLQKQLESVRSLEESYSDLGQREAQDLSSKIGLERASKVALETERQKIFTRLLRTSCQIQEFVAKELSSKA</sequence>
<evidence type="ECO:0000256" key="1">
    <source>
        <dbReference type="SAM" id="Coils"/>
    </source>
</evidence>
<feature type="region of interest" description="Disordered" evidence="2">
    <location>
        <begin position="1"/>
        <end position="37"/>
    </location>
</feature>
<dbReference type="InParanoid" id="G5AH98"/>
<dbReference type="EMBL" id="JH159169">
    <property type="protein sequence ID" value="EGZ05077.1"/>
    <property type="molecule type" value="Genomic_DNA"/>
</dbReference>
<organism evidence="3 4">
    <name type="scientific">Phytophthora sojae (strain P6497)</name>
    <name type="common">Soybean stem and root rot agent</name>
    <name type="synonym">Phytophthora megasperma f. sp. glycines</name>
    <dbReference type="NCBI Taxonomy" id="1094619"/>
    <lineage>
        <taxon>Eukaryota</taxon>
        <taxon>Sar</taxon>
        <taxon>Stramenopiles</taxon>
        <taxon>Oomycota</taxon>
        <taxon>Peronosporomycetes</taxon>
        <taxon>Peronosporales</taxon>
        <taxon>Peronosporaceae</taxon>
        <taxon>Phytophthora</taxon>
    </lineage>
</organism>
<name>G5AH98_PHYSP</name>
<gene>
    <name evidence="3" type="ORF">PHYSODRAFT_248555</name>
</gene>
<protein>
    <submittedName>
        <fullName evidence="3">Uncharacterized protein</fullName>
    </submittedName>
</protein>
<evidence type="ECO:0000256" key="2">
    <source>
        <dbReference type="SAM" id="MobiDB-lite"/>
    </source>
</evidence>
<evidence type="ECO:0000313" key="3">
    <source>
        <dbReference type="EMBL" id="EGZ05077.1"/>
    </source>
</evidence>
<accession>G5AH98</accession>
<dbReference type="Proteomes" id="UP000002640">
    <property type="component" value="Unassembled WGS sequence"/>
</dbReference>
<evidence type="ECO:0000313" key="4">
    <source>
        <dbReference type="Proteomes" id="UP000002640"/>
    </source>
</evidence>
<dbReference type="KEGG" id="psoj:PHYSODRAFT_248555"/>
<dbReference type="GeneID" id="20637842"/>
<reference evidence="3 4" key="1">
    <citation type="journal article" date="2006" name="Science">
        <title>Phytophthora genome sequences uncover evolutionary origins and mechanisms of pathogenesis.</title>
        <authorList>
            <person name="Tyler B.M."/>
            <person name="Tripathy S."/>
            <person name="Zhang X."/>
            <person name="Dehal P."/>
            <person name="Jiang R.H."/>
            <person name="Aerts A."/>
            <person name="Arredondo F.D."/>
            <person name="Baxter L."/>
            <person name="Bensasson D."/>
            <person name="Beynon J.L."/>
            <person name="Chapman J."/>
            <person name="Damasceno C.M."/>
            <person name="Dorrance A.E."/>
            <person name="Dou D."/>
            <person name="Dickerman A.W."/>
            <person name="Dubchak I.L."/>
            <person name="Garbelotto M."/>
            <person name="Gijzen M."/>
            <person name="Gordon S.G."/>
            <person name="Govers F."/>
            <person name="Grunwald N.J."/>
            <person name="Huang W."/>
            <person name="Ivors K.L."/>
            <person name="Jones R.W."/>
            <person name="Kamoun S."/>
            <person name="Krampis K."/>
            <person name="Lamour K.H."/>
            <person name="Lee M.K."/>
            <person name="McDonald W.H."/>
            <person name="Medina M."/>
            <person name="Meijer H.J."/>
            <person name="Nordberg E.K."/>
            <person name="Maclean D.J."/>
            <person name="Ospina-Giraldo M.D."/>
            <person name="Morris P.F."/>
            <person name="Phuntumart V."/>
            <person name="Putnam N.H."/>
            <person name="Rash S."/>
            <person name="Rose J.K."/>
            <person name="Sakihama Y."/>
            <person name="Salamov A.A."/>
            <person name="Savidor A."/>
            <person name="Scheuring C.F."/>
            <person name="Smith B.M."/>
            <person name="Sobral B.W."/>
            <person name="Terry A."/>
            <person name="Torto-Alalibo T.A."/>
            <person name="Win J."/>
            <person name="Xu Z."/>
            <person name="Zhang H."/>
            <person name="Grigoriev I.V."/>
            <person name="Rokhsar D.S."/>
            <person name="Boore J.L."/>
        </authorList>
    </citation>
    <scope>NUCLEOTIDE SEQUENCE [LARGE SCALE GENOMIC DNA]</scope>
    <source>
        <strain evidence="3 4">P6497</strain>
    </source>
</reference>
<dbReference type="AlphaFoldDB" id="G5AH98"/>
<feature type="compositionally biased region" description="Polar residues" evidence="2">
    <location>
        <begin position="9"/>
        <end position="23"/>
    </location>
</feature>
<dbReference type="OMA" id="SHEKCAM"/>
<keyword evidence="4" id="KW-1185">Reference proteome</keyword>
<feature type="compositionally biased region" description="Basic and acidic residues" evidence="2">
    <location>
        <begin position="65"/>
        <end position="74"/>
    </location>
</feature>
<feature type="region of interest" description="Disordered" evidence="2">
    <location>
        <begin position="64"/>
        <end position="91"/>
    </location>
</feature>
<feature type="coiled-coil region" evidence="1">
    <location>
        <begin position="151"/>
        <end position="178"/>
    </location>
</feature>
<feature type="compositionally biased region" description="Basic and acidic residues" evidence="2">
    <location>
        <begin position="82"/>
        <end position="91"/>
    </location>
</feature>
<dbReference type="SMR" id="G5AH98"/>
<dbReference type="RefSeq" id="XP_009539449.1">
    <property type="nucleotide sequence ID" value="XM_009541154.1"/>
</dbReference>
<proteinExistence type="predicted"/>